<evidence type="ECO:0000256" key="2">
    <source>
        <dbReference type="ARBA" id="ARBA00022714"/>
    </source>
</evidence>
<evidence type="ECO:0000313" key="10">
    <source>
        <dbReference type="EMBL" id="MBB4247937.1"/>
    </source>
</evidence>
<keyword evidence="1" id="KW-0813">Transport</keyword>
<organism evidence="10 11">
    <name type="scientific">Rhodocyclus tenuis</name>
    <name type="common">Rhodospirillum tenue</name>
    <dbReference type="NCBI Taxonomy" id="1066"/>
    <lineage>
        <taxon>Bacteria</taxon>
        <taxon>Pseudomonadati</taxon>
        <taxon>Pseudomonadota</taxon>
        <taxon>Betaproteobacteria</taxon>
        <taxon>Rhodocyclales</taxon>
        <taxon>Rhodocyclaceae</taxon>
        <taxon>Rhodocyclus</taxon>
    </lineage>
</organism>
<keyword evidence="4" id="KW-0249">Electron transport</keyword>
<evidence type="ECO:0000313" key="11">
    <source>
        <dbReference type="Proteomes" id="UP000587070"/>
    </source>
</evidence>
<proteinExistence type="inferred from homology"/>
<keyword evidence="5" id="KW-0408">Iron</keyword>
<keyword evidence="3" id="KW-0479">Metal-binding</keyword>
<evidence type="ECO:0000256" key="6">
    <source>
        <dbReference type="ARBA" id="ARBA00023014"/>
    </source>
</evidence>
<dbReference type="Proteomes" id="UP000587070">
    <property type="component" value="Unassembled WGS sequence"/>
</dbReference>
<sequence length="65" mass="6886">MYVCICNAVTTRHIAEARAQGADSLRALRERLGVGNCCGKCCLDAHNLLRQQQAQPPCGAAACPS</sequence>
<evidence type="ECO:0000256" key="4">
    <source>
        <dbReference type="ARBA" id="ARBA00022982"/>
    </source>
</evidence>
<evidence type="ECO:0000256" key="1">
    <source>
        <dbReference type="ARBA" id="ARBA00022448"/>
    </source>
</evidence>
<gene>
    <name evidence="10" type="ORF">GGD90_002323</name>
</gene>
<reference evidence="10 11" key="1">
    <citation type="submission" date="2020-08" db="EMBL/GenBank/DDBJ databases">
        <title>Genome sequencing of Purple Non-Sulfur Bacteria from various extreme environments.</title>
        <authorList>
            <person name="Mayer M."/>
        </authorList>
    </citation>
    <scope>NUCLEOTIDE SEQUENCE [LARGE SCALE GENOMIC DNA]</scope>
    <source>
        <strain evidence="10 11">2761</strain>
    </source>
</reference>
<dbReference type="InterPro" id="IPR052371">
    <property type="entry name" value="BFD-associated_ferredoxin"/>
</dbReference>
<evidence type="ECO:0000256" key="5">
    <source>
        <dbReference type="ARBA" id="ARBA00023004"/>
    </source>
</evidence>
<dbReference type="RefSeq" id="WP_153116922.1">
    <property type="nucleotide sequence ID" value="NZ_JACIGE010000008.1"/>
</dbReference>
<dbReference type="InterPro" id="IPR007419">
    <property type="entry name" value="BFD-like_2Fe2S-bd_dom"/>
</dbReference>
<keyword evidence="11" id="KW-1185">Reference proteome</keyword>
<dbReference type="EMBL" id="JACIGE010000008">
    <property type="protein sequence ID" value="MBB4247937.1"/>
    <property type="molecule type" value="Genomic_DNA"/>
</dbReference>
<dbReference type="PANTHER" id="PTHR37424">
    <property type="entry name" value="BACTERIOFERRITIN-ASSOCIATED FERREDOXIN"/>
    <property type="match status" value="1"/>
</dbReference>
<evidence type="ECO:0000256" key="8">
    <source>
        <dbReference type="ARBA" id="ARBA00046332"/>
    </source>
</evidence>
<dbReference type="GO" id="GO:0046872">
    <property type="term" value="F:metal ion binding"/>
    <property type="evidence" value="ECO:0007669"/>
    <property type="project" value="UniProtKB-KW"/>
</dbReference>
<keyword evidence="6" id="KW-0411">Iron-sulfur</keyword>
<comment type="similarity">
    <text evidence="8">Belongs to the Bfd family.</text>
</comment>
<dbReference type="Gene3D" id="1.10.10.1100">
    <property type="entry name" value="BFD-like [2Fe-2S]-binding domain"/>
    <property type="match status" value="1"/>
</dbReference>
<dbReference type="Pfam" id="PF04324">
    <property type="entry name" value="Fer2_BFD"/>
    <property type="match status" value="1"/>
</dbReference>
<dbReference type="PANTHER" id="PTHR37424:SF1">
    <property type="entry name" value="BACTERIOFERRITIN-ASSOCIATED FERREDOXIN"/>
    <property type="match status" value="1"/>
</dbReference>
<dbReference type="AlphaFoldDB" id="A0A840G0L0"/>
<keyword evidence="2" id="KW-0001">2Fe-2S</keyword>
<dbReference type="OrthoDB" id="9815350at2"/>
<comment type="caution">
    <text evidence="10">The sequence shown here is derived from an EMBL/GenBank/DDBJ whole genome shotgun (WGS) entry which is preliminary data.</text>
</comment>
<feature type="domain" description="BFD-like [2Fe-2S]-binding" evidence="9">
    <location>
        <begin position="2"/>
        <end position="50"/>
    </location>
</feature>
<name>A0A840G0L0_RHOTE</name>
<dbReference type="InterPro" id="IPR041854">
    <property type="entry name" value="BFD-like_2Fe2S-bd_dom_sf"/>
</dbReference>
<accession>A0A840G0L0</accession>
<dbReference type="GO" id="GO:0051537">
    <property type="term" value="F:2 iron, 2 sulfur cluster binding"/>
    <property type="evidence" value="ECO:0007669"/>
    <property type="project" value="UniProtKB-KW"/>
</dbReference>
<evidence type="ECO:0000259" key="9">
    <source>
        <dbReference type="Pfam" id="PF04324"/>
    </source>
</evidence>
<evidence type="ECO:0000256" key="7">
    <source>
        <dbReference type="ARBA" id="ARBA00039386"/>
    </source>
</evidence>
<protein>
    <recommendedName>
        <fullName evidence="7">Bacterioferritin-associated ferredoxin</fullName>
    </recommendedName>
</protein>
<evidence type="ECO:0000256" key="3">
    <source>
        <dbReference type="ARBA" id="ARBA00022723"/>
    </source>
</evidence>